<feature type="signal peptide" evidence="2">
    <location>
        <begin position="1"/>
        <end position="19"/>
    </location>
</feature>
<dbReference type="EMBL" id="JAHLJV010000041">
    <property type="protein sequence ID" value="KAK1585817.1"/>
    <property type="molecule type" value="Genomic_DNA"/>
</dbReference>
<evidence type="ECO:0000313" key="4">
    <source>
        <dbReference type="Proteomes" id="UP001230504"/>
    </source>
</evidence>
<evidence type="ECO:0000256" key="1">
    <source>
        <dbReference type="SAM" id="MobiDB-lite"/>
    </source>
</evidence>
<dbReference type="AlphaFoldDB" id="A0AAD8V3G9"/>
<gene>
    <name evidence="3" type="ORF">LY79DRAFT_261444</name>
</gene>
<comment type="caution">
    <text evidence="3">The sequence shown here is derived from an EMBL/GenBank/DDBJ whole genome shotgun (WGS) entry which is preliminary data.</text>
</comment>
<organism evidence="3 4">
    <name type="scientific">Colletotrichum navitas</name>
    <dbReference type="NCBI Taxonomy" id="681940"/>
    <lineage>
        <taxon>Eukaryota</taxon>
        <taxon>Fungi</taxon>
        <taxon>Dikarya</taxon>
        <taxon>Ascomycota</taxon>
        <taxon>Pezizomycotina</taxon>
        <taxon>Sordariomycetes</taxon>
        <taxon>Hypocreomycetidae</taxon>
        <taxon>Glomerellales</taxon>
        <taxon>Glomerellaceae</taxon>
        <taxon>Colletotrichum</taxon>
        <taxon>Colletotrichum graminicola species complex</taxon>
    </lineage>
</organism>
<sequence length="195" mass="21525">MSPACLLTYLLACSTSTTLHYCQYQAPTGTFTQGRRVGQDATCLLACPVPVPSSVRTDRTGCDKSDKSSQQPTYLGRHLPTMQLGSPPRVRTIYRPPTSPRWRTDLLDEERTPLRPKKLPSCIISWPVQRLVQGPSRPQPSSACCTLHAFPRTGHPPSSPSVPLDKPRSASQRLNANLPTYVTGLVSSPPRHRRN</sequence>
<dbReference type="RefSeq" id="XP_060412813.1">
    <property type="nucleotide sequence ID" value="XM_060551940.1"/>
</dbReference>
<evidence type="ECO:0008006" key="5">
    <source>
        <dbReference type="Google" id="ProtNLM"/>
    </source>
</evidence>
<keyword evidence="4" id="KW-1185">Reference proteome</keyword>
<evidence type="ECO:0000256" key="2">
    <source>
        <dbReference type="SAM" id="SignalP"/>
    </source>
</evidence>
<reference evidence="3" key="1">
    <citation type="submission" date="2021-06" db="EMBL/GenBank/DDBJ databases">
        <title>Comparative genomics, transcriptomics and evolutionary studies reveal genomic signatures of adaptation to plant cell wall in hemibiotrophic fungi.</title>
        <authorList>
            <consortium name="DOE Joint Genome Institute"/>
            <person name="Baroncelli R."/>
            <person name="Diaz J.F."/>
            <person name="Benocci T."/>
            <person name="Peng M."/>
            <person name="Battaglia E."/>
            <person name="Haridas S."/>
            <person name="Andreopoulos W."/>
            <person name="Labutti K."/>
            <person name="Pangilinan J."/>
            <person name="Floch G.L."/>
            <person name="Makela M.R."/>
            <person name="Henrissat B."/>
            <person name="Grigoriev I.V."/>
            <person name="Crouch J.A."/>
            <person name="De Vries R.P."/>
            <person name="Sukno S.A."/>
            <person name="Thon M.R."/>
        </authorList>
    </citation>
    <scope>NUCLEOTIDE SEQUENCE</scope>
    <source>
        <strain evidence="3">CBS 125086</strain>
    </source>
</reference>
<evidence type="ECO:0000313" key="3">
    <source>
        <dbReference type="EMBL" id="KAK1585817.1"/>
    </source>
</evidence>
<feature type="chain" id="PRO_5042026550" description="Secreted protein" evidence="2">
    <location>
        <begin position="20"/>
        <end position="195"/>
    </location>
</feature>
<accession>A0AAD8V3G9</accession>
<proteinExistence type="predicted"/>
<protein>
    <recommendedName>
        <fullName evidence="5">Secreted protein</fullName>
    </recommendedName>
</protein>
<keyword evidence="2" id="KW-0732">Signal</keyword>
<feature type="region of interest" description="Disordered" evidence="1">
    <location>
        <begin position="56"/>
        <end position="109"/>
    </location>
</feature>
<dbReference type="GeneID" id="85436180"/>
<feature type="compositionally biased region" description="Basic and acidic residues" evidence="1">
    <location>
        <begin position="56"/>
        <end position="67"/>
    </location>
</feature>
<feature type="region of interest" description="Disordered" evidence="1">
    <location>
        <begin position="150"/>
        <end position="174"/>
    </location>
</feature>
<name>A0AAD8V3G9_9PEZI</name>
<dbReference type="Proteomes" id="UP001230504">
    <property type="component" value="Unassembled WGS sequence"/>
</dbReference>